<sequence>MSKPALLFAMPILPKLRERLADRFEIFGPLDRDNPLPVPPGAEKARALITLGSLRTDAALIEALPELGLISCYGTGFEGVDRAVAARRGIAVTHAGDANATSVAEFAMGLVIAAGRGVARGDRVVRSGQWANLALDRVPMTPGLAGQRLGIYGMGSIGLKIARRAAAFEMEIGYHNRSRRAEAEHAYFGSLHELAAWADVLVVAVRASAENRHAVNAEILEALGPQGVLVNIARGSVVDETALCEALETGKILAAGLDVFENEPQVPERLKALENAVLTPHMAALSRGAQRDQQKVLIDNLDAFVAGRPLSSLLPEA</sequence>
<dbReference type="SUPFAM" id="SSF51735">
    <property type="entry name" value="NAD(P)-binding Rossmann-fold domains"/>
    <property type="match status" value="1"/>
</dbReference>
<evidence type="ECO:0000256" key="2">
    <source>
        <dbReference type="ARBA" id="ARBA00023027"/>
    </source>
</evidence>
<keyword evidence="7" id="KW-1185">Reference proteome</keyword>
<dbReference type="InterPro" id="IPR050223">
    <property type="entry name" value="D-isomer_2-hydroxyacid_DH"/>
</dbReference>
<dbReference type="Pfam" id="PF02826">
    <property type="entry name" value="2-Hacid_dh_C"/>
    <property type="match status" value="1"/>
</dbReference>
<comment type="similarity">
    <text evidence="3">Belongs to the D-isomer specific 2-hydroxyacid dehydrogenase family.</text>
</comment>
<evidence type="ECO:0000259" key="5">
    <source>
        <dbReference type="Pfam" id="PF02826"/>
    </source>
</evidence>
<protein>
    <submittedName>
        <fullName evidence="6">2-hydroxyacid dehydrogenase</fullName>
    </submittedName>
</protein>
<evidence type="ECO:0000256" key="1">
    <source>
        <dbReference type="ARBA" id="ARBA00023002"/>
    </source>
</evidence>
<dbReference type="CDD" id="cd12156">
    <property type="entry name" value="HPPR"/>
    <property type="match status" value="1"/>
</dbReference>
<reference evidence="6 7" key="1">
    <citation type="submission" date="2021-05" db="EMBL/GenBank/DDBJ databases">
        <title>Roseococcus sp. XZZS9, whole genome shotgun sequencing project.</title>
        <authorList>
            <person name="Zhao G."/>
            <person name="Shen L."/>
        </authorList>
    </citation>
    <scope>NUCLEOTIDE SEQUENCE [LARGE SCALE GENOMIC DNA]</scope>
    <source>
        <strain evidence="6 7">XZZS9</strain>
    </source>
</reference>
<dbReference type="Gene3D" id="3.40.50.720">
    <property type="entry name" value="NAD(P)-binding Rossmann-like Domain"/>
    <property type="match status" value="2"/>
</dbReference>
<evidence type="ECO:0000259" key="4">
    <source>
        <dbReference type="Pfam" id="PF00389"/>
    </source>
</evidence>
<keyword evidence="1 3" id="KW-0560">Oxidoreductase</keyword>
<gene>
    <name evidence="6" type="ORF">KHU32_00545</name>
</gene>
<dbReference type="InterPro" id="IPR029752">
    <property type="entry name" value="D-isomer_DH_CS1"/>
</dbReference>
<feature type="domain" description="D-isomer specific 2-hydroxyacid dehydrogenase catalytic" evidence="4">
    <location>
        <begin position="41"/>
        <end position="312"/>
    </location>
</feature>
<dbReference type="PANTHER" id="PTHR10996">
    <property type="entry name" value="2-HYDROXYACID DEHYDROGENASE-RELATED"/>
    <property type="match status" value="1"/>
</dbReference>
<comment type="caution">
    <text evidence="6">The sequence shown here is derived from an EMBL/GenBank/DDBJ whole genome shotgun (WGS) entry which is preliminary data.</text>
</comment>
<dbReference type="InterPro" id="IPR036291">
    <property type="entry name" value="NAD(P)-bd_dom_sf"/>
</dbReference>
<dbReference type="Pfam" id="PF00389">
    <property type="entry name" value="2-Hacid_dh"/>
    <property type="match status" value="1"/>
</dbReference>
<feature type="domain" description="D-isomer specific 2-hydroxyacid dehydrogenase NAD-binding" evidence="5">
    <location>
        <begin position="108"/>
        <end position="283"/>
    </location>
</feature>
<evidence type="ECO:0000256" key="3">
    <source>
        <dbReference type="RuleBase" id="RU003719"/>
    </source>
</evidence>
<organism evidence="6 7">
    <name type="scientific">Roseococcus pinisoli</name>
    <dbReference type="NCBI Taxonomy" id="2835040"/>
    <lineage>
        <taxon>Bacteria</taxon>
        <taxon>Pseudomonadati</taxon>
        <taxon>Pseudomonadota</taxon>
        <taxon>Alphaproteobacteria</taxon>
        <taxon>Acetobacterales</taxon>
        <taxon>Roseomonadaceae</taxon>
        <taxon>Roseococcus</taxon>
    </lineage>
</organism>
<evidence type="ECO:0000313" key="6">
    <source>
        <dbReference type="EMBL" id="MBS7809402.1"/>
    </source>
</evidence>
<proteinExistence type="inferred from homology"/>
<dbReference type="InterPro" id="IPR006139">
    <property type="entry name" value="D-isomer_2_OHA_DH_cat_dom"/>
</dbReference>
<accession>A0ABS5Q7M4</accession>
<dbReference type="PROSITE" id="PS00065">
    <property type="entry name" value="D_2_HYDROXYACID_DH_1"/>
    <property type="match status" value="1"/>
</dbReference>
<keyword evidence="2" id="KW-0520">NAD</keyword>
<name>A0ABS5Q7M4_9PROT</name>
<evidence type="ECO:0000313" key="7">
    <source>
        <dbReference type="Proteomes" id="UP000766336"/>
    </source>
</evidence>
<dbReference type="EMBL" id="JAHCDA010000001">
    <property type="protein sequence ID" value="MBS7809402.1"/>
    <property type="molecule type" value="Genomic_DNA"/>
</dbReference>
<dbReference type="SUPFAM" id="SSF52283">
    <property type="entry name" value="Formate/glycerate dehydrogenase catalytic domain-like"/>
    <property type="match status" value="1"/>
</dbReference>
<dbReference type="InterPro" id="IPR006140">
    <property type="entry name" value="D-isomer_DH_NAD-bd"/>
</dbReference>
<dbReference type="RefSeq" id="WP_213668108.1">
    <property type="nucleotide sequence ID" value="NZ_JAHCDA010000001.1"/>
</dbReference>
<dbReference type="Proteomes" id="UP000766336">
    <property type="component" value="Unassembled WGS sequence"/>
</dbReference>
<dbReference type="PANTHER" id="PTHR10996:SF178">
    <property type="entry name" value="2-HYDROXYACID DEHYDROGENASE YGL185C-RELATED"/>
    <property type="match status" value="1"/>
</dbReference>